<feature type="region of interest" description="Disordered" evidence="1">
    <location>
        <begin position="130"/>
        <end position="151"/>
    </location>
</feature>
<evidence type="ECO:0000313" key="2">
    <source>
        <dbReference type="EMBL" id="KAI9177819.1"/>
    </source>
</evidence>
<sequence>MGKGSILNASSGKPLTGDISVDDTAAMARKSSLAKGININEEKWKDKLPTKDKNLMDVVPFTGKRKSSVGEKFEQSVNKKGKGLSQVGIETLITSDLKVDNNYRKGNLQFVKGGDDKNEALITGELHVENTSGKGNSQIVEEKKDGNKSVSEEVQYRVVRPKFLSSSEVSSMVEEAPSHFQSVGRSLPARRV</sequence>
<organism evidence="2 3">
    <name type="scientific">Acer negundo</name>
    <name type="common">Box elder</name>
    <dbReference type="NCBI Taxonomy" id="4023"/>
    <lineage>
        <taxon>Eukaryota</taxon>
        <taxon>Viridiplantae</taxon>
        <taxon>Streptophyta</taxon>
        <taxon>Embryophyta</taxon>
        <taxon>Tracheophyta</taxon>
        <taxon>Spermatophyta</taxon>
        <taxon>Magnoliopsida</taxon>
        <taxon>eudicotyledons</taxon>
        <taxon>Gunneridae</taxon>
        <taxon>Pentapetalae</taxon>
        <taxon>rosids</taxon>
        <taxon>malvids</taxon>
        <taxon>Sapindales</taxon>
        <taxon>Sapindaceae</taxon>
        <taxon>Hippocastanoideae</taxon>
        <taxon>Acereae</taxon>
        <taxon>Acer</taxon>
    </lineage>
</organism>
<dbReference type="EMBL" id="JAJSOW010000102">
    <property type="protein sequence ID" value="KAI9177819.1"/>
    <property type="molecule type" value="Genomic_DNA"/>
</dbReference>
<proteinExistence type="predicted"/>
<evidence type="ECO:0000256" key="1">
    <source>
        <dbReference type="SAM" id="MobiDB-lite"/>
    </source>
</evidence>
<reference evidence="2" key="2">
    <citation type="submission" date="2023-02" db="EMBL/GenBank/DDBJ databases">
        <authorList>
            <person name="Swenson N.G."/>
            <person name="Wegrzyn J.L."/>
            <person name="Mcevoy S.L."/>
        </authorList>
    </citation>
    <scope>NUCLEOTIDE SEQUENCE</scope>
    <source>
        <strain evidence="2">91603</strain>
        <tissue evidence="2">Leaf</tissue>
    </source>
</reference>
<feature type="compositionally biased region" description="Polar residues" evidence="1">
    <location>
        <begin position="130"/>
        <end position="139"/>
    </location>
</feature>
<accession>A0AAD5NRW1</accession>
<dbReference type="Proteomes" id="UP001064489">
    <property type="component" value="Chromosome 5"/>
</dbReference>
<evidence type="ECO:0000313" key="3">
    <source>
        <dbReference type="Proteomes" id="UP001064489"/>
    </source>
</evidence>
<comment type="caution">
    <text evidence="2">The sequence shown here is derived from an EMBL/GenBank/DDBJ whole genome shotgun (WGS) entry which is preliminary data.</text>
</comment>
<keyword evidence="3" id="KW-1185">Reference proteome</keyword>
<reference evidence="2" key="1">
    <citation type="journal article" date="2022" name="Plant J.">
        <title>Strategies of tolerance reflected in two North American maple genomes.</title>
        <authorList>
            <person name="McEvoy S.L."/>
            <person name="Sezen U.U."/>
            <person name="Trouern-Trend A."/>
            <person name="McMahon S.M."/>
            <person name="Schaberg P.G."/>
            <person name="Yang J."/>
            <person name="Wegrzyn J.L."/>
            <person name="Swenson N.G."/>
        </authorList>
    </citation>
    <scope>NUCLEOTIDE SEQUENCE</scope>
    <source>
        <strain evidence="2">91603</strain>
    </source>
</reference>
<dbReference type="AlphaFoldDB" id="A0AAD5NRW1"/>
<protein>
    <submittedName>
        <fullName evidence="2">Uncharacterized protein</fullName>
    </submittedName>
</protein>
<feature type="region of interest" description="Disordered" evidence="1">
    <location>
        <begin position="1"/>
        <end position="20"/>
    </location>
</feature>
<gene>
    <name evidence="2" type="ORF">LWI28_019665</name>
</gene>
<name>A0AAD5NRW1_ACENE</name>
<feature type="compositionally biased region" description="Basic and acidic residues" evidence="1">
    <location>
        <begin position="140"/>
        <end position="151"/>
    </location>
</feature>